<protein>
    <submittedName>
        <fullName evidence="5">Helix-turn-helix transcriptional regulator</fullName>
    </submittedName>
</protein>
<dbReference type="RefSeq" id="WP_182411816.1">
    <property type="nucleotide sequence ID" value="NZ_CP055153.1"/>
</dbReference>
<keyword evidence="6" id="KW-1185">Reference proteome</keyword>
<reference evidence="5 6" key="1">
    <citation type="submission" date="2020-06" db="EMBL/GenBank/DDBJ databases">
        <authorList>
            <person name="Hwang Y.J."/>
        </authorList>
    </citation>
    <scope>NUCLEOTIDE SEQUENCE [LARGE SCALE GENOMIC DNA]</scope>
    <source>
        <strain evidence="5 6">KUDC8001</strain>
    </source>
</reference>
<dbReference type="InterPro" id="IPR009057">
    <property type="entry name" value="Homeodomain-like_sf"/>
</dbReference>
<evidence type="ECO:0000259" key="4">
    <source>
        <dbReference type="PROSITE" id="PS01124"/>
    </source>
</evidence>
<dbReference type="SMART" id="SM00342">
    <property type="entry name" value="HTH_ARAC"/>
    <property type="match status" value="1"/>
</dbReference>
<gene>
    <name evidence="5" type="ORF">HUW48_15520</name>
</gene>
<dbReference type="SUPFAM" id="SSF46689">
    <property type="entry name" value="Homeodomain-like"/>
    <property type="match status" value="1"/>
</dbReference>
<dbReference type="InterPro" id="IPR018060">
    <property type="entry name" value="HTH_AraC"/>
</dbReference>
<proteinExistence type="predicted"/>
<dbReference type="Proteomes" id="UP000514509">
    <property type="component" value="Chromosome"/>
</dbReference>
<dbReference type="EMBL" id="CP055153">
    <property type="protein sequence ID" value="QMU29357.1"/>
    <property type="molecule type" value="Genomic_DNA"/>
</dbReference>
<dbReference type="GO" id="GO:0005829">
    <property type="term" value="C:cytosol"/>
    <property type="evidence" value="ECO:0007669"/>
    <property type="project" value="TreeGrafter"/>
</dbReference>
<dbReference type="AlphaFoldDB" id="A0A7L7L963"/>
<dbReference type="Gene3D" id="1.10.10.60">
    <property type="entry name" value="Homeodomain-like"/>
    <property type="match status" value="1"/>
</dbReference>
<dbReference type="KEGG" id="add:HUW48_15520"/>
<dbReference type="PROSITE" id="PS01124">
    <property type="entry name" value="HTH_ARAC_FAMILY_2"/>
    <property type="match status" value="1"/>
</dbReference>
<dbReference type="PANTHER" id="PTHR47894">
    <property type="entry name" value="HTH-TYPE TRANSCRIPTIONAL REGULATOR GADX"/>
    <property type="match status" value="1"/>
</dbReference>
<sequence length="327" mass="37868">MKVAALHLFNFLDYAQMRGVTPQRVLTPLQLNNLDKQDINQLIEEAEIYKALNWVQDELKDDLWGIKAGNFLTLKLLGLIYQISLQVTTIEEAFHYLQSYLETTLPLVKMKTTTTAEQITVLMQIENEDKKINRIILENVLTIISREITLMVTGEFSFSLTSPYYTTSYPSHWKKEDYFTISFAPVLLKAALRKRPVEQLDLLLPEYLKLIETLKALDQSFSNKVKVTMLAMSDPHLPDITAVSDALYLTPRSLQRKLERENSSFREILLDLKKQICSFLLRHKEYSITSMSYVLGYAEPAAFIHSFKKWFGDSPERVRQNLRNSST</sequence>
<dbReference type="PANTHER" id="PTHR47894:SF4">
    <property type="entry name" value="HTH-TYPE TRANSCRIPTIONAL REGULATOR GADX"/>
    <property type="match status" value="1"/>
</dbReference>
<evidence type="ECO:0000313" key="5">
    <source>
        <dbReference type="EMBL" id="QMU29357.1"/>
    </source>
</evidence>
<organism evidence="5 6">
    <name type="scientific">Adhaeribacter radiodurans</name>
    <dbReference type="NCBI Taxonomy" id="2745197"/>
    <lineage>
        <taxon>Bacteria</taxon>
        <taxon>Pseudomonadati</taxon>
        <taxon>Bacteroidota</taxon>
        <taxon>Cytophagia</taxon>
        <taxon>Cytophagales</taxon>
        <taxon>Hymenobacteraceae</taxon>
        <taxon>Adhaeribacter</taxon>
    </lineage>
</organism>
<feature type="domain" description="HTH araC/xylS-type" evidence="4">
    <location>
        <begin position="240"/>
        <end position="321"/>
    </location>
</feature>
<reference evidence="5 6" key="2">
    <citation type="submission" date="2020-08" db="EMBL/GenBank/DDBJ databases">
        <title>Adhaeribacter dokdonensis sp. nov., isolated from the rhizosphere of Elymus tsukushiensis, a plant native to the Dokdo Islands, Republic of Korea.</title>
        <authorList>
            <person name="Ghim S.Y."/>
        </authorList>
    </citation>
    <scope>NUCLEOTIDE SEQUENCE [LARGE SCALE GENOMIC DNA]</scope>
    <source>
        <strain evidence="5 6">KUDC8001</strain>
    </source>
</reference>
<keyword evidence="2" id="KW-0238">DNA-binding</keyword>
<accession>A0A7L7L963</accession>
<evidence type="ECO:0000256" key="1">
    <source>
        <dbReference type="ARBA" id="ARBA00023015"/>
    </source>
</evidence>
<name>A0A7L7L963_9BACT</name>
<keyword evidence="1" id="KW-0805">Transcription regulation</keyword>
<dbReference type="Pfam" id="PF12833">
    <property type="entry name" value="HTH_18"/>
    <property type="match status" value="1"/>
</dbReference>
<evidence type="ECO:0000256" key="2">
    <source>
        <dbReference type="ARBA" id="ARBA00023125"/>
    </source>
</evidence>
<evidence type="ECO:0000256" key="3">
    <source>
        <dbReference type="ARBA" id="ARBA00023163"/>
    </source>
</evidence>
<dbReference type="GO" id="GO:0000976">
    <property type="term" value="F:transcription cis-regulatory region binding"/>
    <property type="evidence" value="ECO:0007669"/>
    <property type="project" value="TreeGrafter"/>
</dbReference>
<evidence type="ECO:0000313" key="6">
    <source>
        <dbReference type="Proteomes" id="UP000514509"/>
    </source>
</evidence>
<dbReference type="GO" id="GO:0003700">
    <property type="term" value="F:DNA-binding transcription factor activity"/>
    <property type="evidence" value="ECO:0007669"/>
    <property type="project" value="InterPro"/>
</dbReference>
<keyword evidence="3" id="KW-0804">Transcription</keyword>